<evidence type="ECO:0000256" key="1">
    <source>
        <dbReference type="ARBA" id="ARBA00022821"/>
    </source>
</evidence>
<dbReference type="PANTHER" id="PTHR47186:SF61">
    <property type="entry name" value="LEUCINE-RICH REPEAT-CONTAINING PROTEIN 57-RELATED"/>
    <property type="match status" value="1"/>
</dbReference>
<dbReference type="EMBL" id="OY731402">
    <property type="protein sequence ID" value="CAJ1959021.1"/>
    <property type="molecule type" value="Genomic_DNA"/>
</dbReference>
<dbReference type="SUPFAM" id="SSF52058">
    <property type="entry name" value="L domain-like"/>
    <property type="match status" value="1"/>
</dbReference>
<keyword evidence="1" id="KW-0611">Plant defense</keyword>
<dbReference type="PANTHER" id="PTHR47186">
    <property type="entry name" value="LEUCINE-RICH REPEAT-CONTAINING PROTEIN 57"/>
    <property type="match status" value="1"/>
</dbReference>
<feature type="domain" description="Disease resistance protein RPS4B/Roq1-like leucine-rich repeats" evidence="2">
    <location>
        <begin position="150"/>
        <end position="337"/>
    </location>
</feature>
<reference evidence="3" key="1">
    <citation type="submission" date="2023-10" db="EMBL/GenBank/DDBJ databases">
        <authorList>
            <person name="Domelevo Entfellner J.-B."/>
        </authorList>
    </citation>
    <scope>NUCLEOTIDE SEQUENCE</scope>
</reference>
<organism evidence="3 4">
    <name type="scientific">Sphenostylis stenocarpa</name>
    <dbReference type="NCBI Taxonomy" id="92480"/>
    <lineage>
        <taxon>Eukaryota</taxon>
        <taxon>Viridiplantae</taxon>
        <taxon>Streptophyta</taxon>
        <taxon>Embryophyta</taxon>
        <taxon>Tracheophyta</taxon>
        <taxon>Spermatophyta</taxon>
        <taxon>Magnoliopsida</taxon>
        <taxon>eudicotyledons</taxon>
        <taxon>Gunneridae</taxon>
        <taxon>Pentapetalae</taxon>
        <taxon>rosids</taxon>
        <taxon>fabids</taxon>
        <taxon>Fabales</taxon>
        <taxon>Fabaceae</taxon>
        <taxon>Papilionoideae</taxon>
        <taxon>50 kb inversion clade</taxon>
        <taxon>NPAAA clade</taxon>
        <taxon>indigoferoid/millettioid clade</taxon>
        <taxon>Phaseoleae</taxon>
        <taxon>Sphenostylis</taxon>
    </lineage>
</organism>
<dbReference type="InterPro" id="IPR058546">
    <property type="entry name" value="RPS4B/Roq1-like_LRR"/>
</dbReference>
<gene>
    <name evidence="3" type="ORF">AYBTSS11_LOCUS18043</name>
</gene>
<dbReference type="Pfam" id="PF23286">
    <property type="entry name" value="LRR_13"/>
    <property type="match status" value="1"/>
</dbReference>
<keyword evidence="4" id="KW-1185">Reference proteome</keyword>
<protein>
    <recommendedName>
        <fullName evidence="2">Disease resistance protein RPS4B/Roq1-like leucine-rich repeats domain-containing protein</fullName>
    </recommendedName>
</protein>
<accession>A0AA86VZ24</accession>
<sequence>MMLVDLPRGNEILKLSDKAFKNMKNLRMLIIKDAIYSGIPQHLSNSLRVLIWSGYPSECLPLDFLNFPSDCLILNNFKNMECLTTLDFTDCEYLTEVPDISGISDLRILYLDNCINLIKIHDSVGFLGNLEVLAATGCTSLKVIPLAFKLASLRVLSFSECLRLARFPEILCEIENLHYLNLWQTAIEELPFSIGNIIGLESLNLMECGRLDNLPSSLFTLPRLMEIQADSCRRFDISVEGENHGQLKLTASSNKVCLYLSSCNLTTEHLVTCLSGFANMVYLDISYNNFTVLPECIKECVHLKTLQLSNCKQLQDILVVPPKLRDIDALNCTSLTSQSSSVLLNQAFHATGQKTVILPGSTIPEWFDHYGSERSIIFWGRGRFPRICVCFSVGVLGHALHRLQARLSIIINGYRRMLSQCCYNWSIETDHVWLFDLTALVRHEDLTGTFVKSDWNRVEIEIERNGCILGEHGPTGIMAFVKCYGVHIYRHESKMEDISFSQPKNLLENNTNKRVGNEVLDSVKRQKRTWKQILSGIDSIPEDEQ</sequence>
<evidence type="ECO:0000313" key="3">
    <source>
        <dbReference type="EMBL" id="CAJ1959021.1"/>
    </source>
</evidence>
<proteinExistence type="predicted"/>
<dbReference type="Proteomes" id="UP001189624">
    <property type="component" value="Chromosome 5"/>
</dbReference>
<dbReference type="Gene3D" id="3.80.10.10">
    <property type="entry name" value="Ribonuclease Inhibitor"/>
    <property type="match status" value="2"/>
</dbReference>
<dbReference type="AlphaFoldDB" id="A0AA86VZ24"/>
<evidence type="ECO:0000259" key="2">
    <source>
        <dbReference type="Pfam" id="PF23286"/>
    </source>
</evidence>
<evidence type="ECO:0000313" key="4">
    <source>
        <dbReference type="Proteomes" id="UP001189624"/>
    </source>
</evidence>
<dbReference type="Gramene" id="rna-AYBTSS11_LOCUS18043">
    <property type="protein sequence ID" value="CAJ1959021.1"/>
    <property type="gene ID" value="gene-AYBTSS11_LOCUS18043"/>
</dbReference>
<dbReference type="InterPro" id="IPR032675">
    <property type="entry name" value="LRR_dom_sf"/>
</dbReference>
<name>A0AA86VZ24_9FABA</name>